<evidence type="ECO:0000313" key="3">
    <source>
        <dbReference type="Proteomes" id="UP000823935"/>
    </source>
</evidence>
<evidence type="ECO:0000259" key="1">
    <source>
        <dbReference type="Pfam" id="PF09820"/>
    </source>
</evidence>
<evidence type="ECO:0000313" key="2">
    <source>
        <dbReference type="EMBL" id="HIS30499.1"/>
    </source>
</evidence>
<dbReference type="PANTHER" id="PTHR34825">
    <property type="entry name" value="CONSERVED PROTEIN, WITH A WEAK D-GALACTARATE DEHYDRATASE/ALTRONATE HYDROLASE DOMAIN"/>
    <property type="match status" value="1"/>
</dbReference>
<dbReference type="Pfam" id="PF08011">
    <property type="entry name" value="PDDEXK_9"/>
    <property type="match status" value="1"/>
</dbReference>
<proteinExistence type="predicted"/>
<dbReference type="InterPro" id="IPR012547">
    <property type="entry name" value="PDDEXK_9"/>
</dbReference>
<dbReference type="AlphaFoldDB" id="A0A9D1JJL7"/>
<accession>A0A9D1JJL7</accession>
<name>A0A9D1JJL7_9FIRM</name>
<protein>
    <submittedName>
        <fullName evidence="2">AAA family ATPase</fullName>
    </submittedName>
</protein>
<dbReference type="InterPro" id="IPR018631">
    <property type="entry name" value="AAA-ATPase-like_dom"/>
</dbReference>
<feature type="domain" description="AAA-ATPase-like" evidence="1">
    <location>
        <begin position="7"/>
        <end position="229"/>
    </location>
</feature>
<reference evidence="2" key="2">
    <citation type="journal article" date="2021" name="PeerJ">
        <title>Extensive microbial diversity within the chicken gut microbiome revealed by metagenomics and culture.</title>
        <authorList>
            <person name="Gilroy R."/>
            <person name="Ravi A."/>
            <person name="Getino M."/>
            <person name="Pursley I."/>
            <person name="Horton D.L."/>
            <person name="Alikhan N.F."/>
            <person name="Baker D."/>
            <person name="Gharbi K."/>
            <person name="Hall N."/>
            <person name="Watson M."/>
            <person name="Adriaenssens E.M."/>
            <person name="Foster-Nyarko E."/>
            <person name="Jarju S."/>
            <person name="Secka A."/>
            <person name="Antonio M."/>
            <person name="Oren A."/>
            <person name="Chaudhuri R.R."/>
            <person name="La Ragione R."/>
            <person name="Hildebrand F."/>
            <person name="Pallen M.J."/>
        </authorList>
    </citation>
    <scope>NUCLEOTIDE SEQUENCE</scope>
    <source>
        <strain evidence="2">CHK190-19873</strain>
    </source>
</reference>
<dbReference type="Pfam" id="PF09820">
    <property type="entry name" value="AAA-ATPase_like"/>
    <property type="match status" value="1"/>
</dbReference>
<sequence length="558" mass="64865">MPQRISLGAQDFEYIRSNHCFYVDKTCFIKEWWENRDVVTLITRPRRFGKTLNMCMLEQFFSVQYKGRTDLFEGLDIWKEEPYRDIQGTWPVIFLSFAGIKGEDYQTARGGIIQKILDLYGEYRFLQESDVLNVQERAYFDYVKPDMADEVAALALQRLAICMNRYYGRKTLIFLDEYDTPLQEAYLNGYWKEMTGFIRGLFNNTFKTNRYMERGVLTGITRVSKESVFSDLNNLSVVTTTSEKYASCFGFTEQEVFDALDRYGLSEQKKNVKEWYDGFVFGSRRDIYNPWSITSFLSEKELSAYWANTSFNALAGKLIQTGPPSIKIAMEDLLAGKTIQTQIDEKIIFQQLDNNVTAIWSLFLASGYLKVEKRILEQGVKTYFLSWTNFEVKLMFRKMIDGWFKEIPGRYNEFITALLTGDVVYMNEYMNDITRKTFSSFDVGKKPSEKAEPERFYHGFVLGLIVDASLEYRITSNRESGLGRYDVVMEPLKPGNPAFVLEFKVRKPTEKNLEETVANALAQIKEKNYDAELTARGIPKEQIRHYGFAFEGEKVLIG</sequence>
<comment type="caution">
    <text evidence="2">The sequence shown here is derived from an EMBL/GenBank/DDBJ whole genome shotgun (WGS) entry which is preliminary data.</text>
</comment>
<gene>
    <name evidence="2" type="ORF">IAB44_02975</name>
</gene>
<organism evidence="2 3">
    <name type="scientific">Candidatus Limivivens intestinipullorum</name>
    <dbReference type="NCBI Taxonomy" id="2840858"/>
    <lineage>
        <taxon>Bacteria</taxon>
        <taxon>Bacillati</taxon>
        <taxon>Bacillota</taxon>
        <taxon>Clostridia</taxon>
        <taxon>Lachnospirales</taxon>
        <taxon>Lachnospiraceae</taxon>
        <taxon>Lachnospiraceae incertae sedis</taxon>
        <taxon>Candidatus Limivivens</taxon>
    </lineage>
</organism>
<dbReference type="PANTHER" id="PTHR34825:SF1">
    <property type="entry name" value="AAA-ATPASE-LIKE DOMAIN-CONTAINING PROTEIN"/>
    <property type="match status" value="1"/>
</dbReference>
<dbReference type="EMBL" id="DVIQ01000019">
    <property type="protein sequence ID" value="HIS30499.1"/>
    <property type="molecule type" value="Genomic_DNA"/>
</dbReference>
<reference evidence="2" key="1">
    <citation type="submission" date="2020-10" db="EMBL/GenBank/DDBJ databases">
        <authorList>
            <person name="Gilroy R."/>
        </authorList>
    </citation>
    <scope>NUCLEOTIDE SEQUENCE</scope>
    <source>
        <strain evidence="2">CHK190-19873</strain>
    </source>
</reference>
<dbReference type="Proteomes" id="UP000823935">
    <property type="component" value="Unassembled WGS sequence"/>
</dbReference>